<sequence length="235" mass="24811">MNSEDALKQVVTSETAAIMVEVVQGEGGIKLMSEEFAKALTATCEEFGCLLIIDEVQTGIGRTGSAFAYEQFGLSPDIVTLAKGLGNGFPVGALIGKEALKDSFSPGSHGSTFGGNPLAMAAAEAVLTEVFSADLLKSVQVKGDWLKEELKKNVDSLSIVEEVRGKGLMVGIACEIEVAPIIEACREKGLLVLPAGPKVIRLLPPLLVSEQELKQAVQVITEVLTKLTQNLSVNQ</sequence>
<comment type="caution">
    <text evidence="5">The sequence shown here is derived from an EMBL/GenBank/DDBJ whole genome shotgun (WGS) entry which is preliminary data.</text>
</comment>
<proteinExistence type="predicted"/>
<dbReference type="GO" id="GO:0008483">
    <property type="term" value="F:transaminase activity"/>
    <property type="evidence" value="ECO:0007669"/>
    <property type="project" value="UniProtKB-KW"/>
</dbReference>
<dbReference type="GO" id="GO:0030170">
    <property type="term" value="F:pyridoxal phosphate binding"/>
    <property type="evidence" value="ECO:0007669"/>
    <property type="project" value="InterPro"/>
</dbReference>
<accession>W4QU54</accession>
<dbReference type="Gene3D" id="3.40.640.10">
    <property type="entry name" value="Type I PLP-dependent aspartate aminotransferase-like (Major domain)"/>
    <property type="match status" value="1"/>
</dbReference>
<dbReference type="InterPro" id="IPR015422">
    <property type="entry name" value="PyrdxlP-dep_Trfase_small"/>
</dbReference>
<protein>
    <submittedName>
        <fullName evidence="5">Acetylornithine aminotransferase</fullName>
    </submittedName>
</protein>
<dbReference type="InterPro" id="IPR050103">
    <property type="entry name" value="Class-III_PLP-dep_AT"/>
</dbReference>
<reference evidence="5 6" key="1">
    <citation type="journal article" date="2014" name="Genome Announc.">
        <title>Draft Genome Sequences of Three Alkaliphilic Bacillus Strains, Bacillus wakoensis JCM 9140T, Bacillus akibai JCM 9157T, and Bacillus hemicellulosilyticus JCM 9152T.</title>
        <authorList>
            <person name="Yuki M."/>
            <person name="Oshima K."/>
            <person name="Suda W."/>
            <person name="Oshida Y."/>
            <person name="Kitamura K."/>
            <person name="Iida T."/>
            <person name="Hattori M."/>
            <person name="Ohkuma M."/>
        </authorList>
    </citation>
    <scope>NUCLEOTIDE SEQUENCE [LARGE SCALE GENOMIC DNA]</scope>
    <source>
        <strain evidence="5 6">JCM 9157</strain>
    </source>
</reference>
<dbReference type="SUPFAM" id="SSF53383">
    <property type="entry name" value="PLP-dependent transferases"/>
    <property type="match status" value="1"/>
</dbReference>
<dbReference type="GO" id="GO:0042802">
    <property type="term" value="F:identical protein binding"/>
    <property type="evidence" value="ECO:0007669"/>
    <property type="project" value="TreeGrafter"/>
</dbReference>
<dbReference type="InterPro" id="IPR015424">
    <property type="entry name" value="PyrdxlP-dep_Trfase"/>
</dbReference>
<dbReference type="STRING" id="1236973.JCM9157_2521"/>
<dbReference type="EMBL" id="BAUV01000018">
    <property type="protein sequence ID" value="GAE35417.1"/>
    <property type="molecule type" value="Genomic_DNA"/>
</dbReference>
<dbReference type="InterPro" id="IPR005814">
    <property type="entry name" value="Aminotrans_3"/>
</dbReference>
<keyword evidence="4" id="KW-0663">Pyridoxal phosphate</keyword>
<organism evidence="5 6">
    <name type="scientific">Halalkalibacter akibai (strain ATCC 43226 / DSM 21942 / CIP 109018 / JCM 9157 / 1139)</name>
    <name type="common">Bacillus akibai</name>
    <dbReference type="NCBI Taxonomy" id="1236973"/>
    <lineage>
        <taxon>Bacteria</taxon>
        <taxon>Bacillati</taxon>
        <taxon>Bacillota</taxon>
        <taxon>Bacilli</taxon>
        <taxon>Bacillales</taxon>
        <taxon>Bacillaceae</taxon>
        <taxon>Halalkalibacter</taxon>
    </lineage>
</organism>
<dbReference type="InterPro" id="IPR015421">
    <property type="entry name" value="PyrdxlP-dep_Trfase_major"/>
</dbReference>
<evidence type="ECO:0000256" key="4">
    <source>
        <dbReference type="ARBA" id="ARBA00022898"/>
    </source>
</evidence>
<gene>
    <name evidence="5" type="ORF">JCM9157_2521</name>
</gene>
<dbReference type="PANTHER" id="PTHR11986">
    <property type="entry name" value="AMINOTRANSFERASE CLASS III"/>
    <property type="match status" value="1"/>
</dbReference>
<dbReference type="eggNOG" id="COG4992">
    <property type="taxonomic scope" value="Bacteria"/>
</dbReference>
<evidence type="ECO:0000256" key="3">
    <source>
        <dbReference type="ARBA" id="ARBA00022679"/>
    </source>
</evidence>
<evidence type="ECO:0000256" key="2">
    <source>
        <dbReference type="ARBA" id="ARBA00022576"/>
    </source>
</evidence>
<comment type="cofactor">
    <cofactor evidence="1">
        <name>pyridoxal 5'-phosphate</name>
        <dbReference type="ChEBI" id="CHEBI:597326"/>
    </cofactor>
</comment>
<dbReference type="InterPro" id="IPR049704">
    <property type="entry name" value="Aminotrans_3_PPA_site"/>
</dbReference>
<dbReference type="Proteomes" id="UP000018896">
    <property type="component" value="Unassembled WGS sequence"/>
</dbReference>
<keyword evidence="6" id="KW-1185">Reference proteome</keyword>
<evidence type="ECO:0000256" key="1">
    <source>
        <dbReference type="ARBA" id="ARBA00001933"/>
    </source>
</evidence>
<dbReference type="PANTHER" id="PTHR11986:SF79">
    <property type="entry name" value="ACETYLORNITHINE AMINOTRANSFERASE, MITOCHONDRIAL"/>
    <property type="match status" value="1"/>
</dbReference>
<keyword evidence="3 5" id="KW-0808">Transferase</keyword>
<evidence type="ECO:0000313" key="5">
    <source>
        <dbReference type="EMBL" id="GAE35417.1"/>
    </source>
</evidence>
<dbReference type="PROSITE" id="PS00600">
    <property type="entry name" value="AA_TRANSFER_CLASS_3"/>
    <property type="match status" value="1"/>
</dbReference>
<dbReference type="AlphaFoldDB" id="W4QU54"/>
<evidence type="ECO:0000313" key="6">
    <source>
        <dbReference type="Proteomes" id="UP000018896"/>
    </source>
</evidence>
<name>W4QU54_HALA3</name>
<dbReference type="FunFam" id="3.40.640.10:FF:000004">
    <property type="entry name" value="Acetylornithine aminotransferase"/>
    <property type="match status" value="1"/>
</dbReference>
<dbReference type="Gene3D" id="3.90.1150.10">
    <property type="entry name" value="Aspartate Aminotransferase, domain 1"/>
    <property type="match status" value="1"/>
</dbReference>
<dbReference type="Pfam" id="PF00202">
    <property type="entry name" value="Aminotran_3"/>
    <property type="match status" value="1"/>
</dbReference>
<keyword evidence="2 5" id="KW-0032">Aminotransferase</keyword>